<dbReference type="EMBL" id="BLXT01000008">
    <property type="protein sequence ID" value="GFN73563.1"/>
    <property type="molecule type" value="Genomic_DNA"/>
</dbReference>
<evidence type="ECO:0000313" key="1">
    <source>
        <dbReference type="EMBL" id="GFN73563.1"/>
    </source>
</evidence>
<sequence length="98" mass="10989">MHSVSHSPSLLQHQNLEKLFLLSSTPGKLSDPNQLNLASCFTNYELLSFFLTSPLRPSVNAQLVPGSENHRLPGTNQAECLTRLEWGNSYDLREKPIL</sequence>
<reference evidence="1 2" key="1">
    <citation type="journal article" date="2021" name="Elife">
        <title>Chloroplast acquisition without the gene transfer in kleptoplastic sea slugs, Plakobranchus ocellatus.</title>
        <authorList>
            <person name="Maeda T."/>
            <person name="Takahashi S."/>
            <person name="Yoshida T."/>
            <person name="Shimamura S."/>
            <person name="Takaki Y."/>
            <person name="Nagai Y."/>
            <person name="Toyoda A."/>
            <person name="Suzuki Y."/>
            <person name="Arimoto A."/>
            <person name="Ishii H."/>
            <person name="Satoh N."/>
            <person name="Nishiyama T."/>
            <person name="Hasebe M."/>
            <person name="Maruyama T."/>
            <person name="Minagawa J."/>
            <person name="Obokata J."/>
            <person name="Shigenobu S."/>
        </authorList>
    </citation>
    <scope>NUCLEOTIDE SEQUENCE [LARGE SCALE GENOMIC DNA]</scope>
</reference>
<comment type="caution">
    <text evidence="1">The sequence shown here is derived from an EMBL/GenBank/DDBJ whole genome shotgun (WGS) entry which is preliminary data.</text>
</comment>
<accession>A0AAV3XUB2</accession>
<name>A0AAV3XUB2_9GAST</name>
<keyword evidence="2" id="KW-1185">Reference proteome</keyword>
<gene>
    <name evidence="1" type="ORF">PoB_000006900</name>
</gene>
<evidence type="ECO:0000313" key="2">
    <source>
        <dbReference type="Proteomes" id="UP000735302"/>
    </source>
</evidence>
<organism evidence="1 2">
    <name type="scientific">Plakobranchus ocellatus</name>
    <dbReference type="NCBI Taxonomy" id="259542"/>
    <lineage>
        <taxon>Eukaryota</taxon>
        <taxon>Metazoa</taxon>
        <taxon>Spiralia</taxon>
        <taxon>Lophotrochozoa</taxon>
        <taxon>Mollusca</taxon>
        <taxon>Gastropoda</taxon>
        <taxon>Heterobranchia</taxon>
        <taxon>Euthyneura</taxon>
        <taxon>Panpulmonata</taxon>
        <taxon>Sacoglossa</taxon>
        <taxon>Placobranchoidea</taxon>
        <taxon>Plakobranchidae</taxon>
        <taxon>Plakobranchus</taxon>
    </lineage>
</organism>
<dbReference type="AlphaFoldDB" id="A0AAV3XUB2"/>
<dbReference type="Proteomes" id="UP000735302">
    <property type="component" value="Unassembled WGS sequence"/>
</dbReference>
<protein>
    <submittedName>
        <fullName evidence="1">Uncharacterized protein</fullName>
    </submittedName>
</protein>
<proteinExistence type="predicted"/>